<dbReference type="AlphaFoldDB" id="A0A7T7ZWB2"/>
<dbReference type="Proteomes" id="UP000595426">
    <property type="component" value="Chromosome"/>
</dbReference>
<feature type="transmembrane region" description="Helical" evidence="1">
    <location>
        <begin position="73"/>
        <end position="90"/>
    </location>
</feature>
<keyword evidence="1" id="KW-0812">Transmembrane</keyword>
<feature type="transmembrane region" description="Helical" evidence="1">
    <location>
        <begin position="28"/>
        <end position="53"/>
    </location>
</feature>
<evidence type="ECO:0000313" key="2">
    <source>
        <dbReference type="EMBL" id="QQN56967.1"/>
    </source>
</evidence>
<dbReference type="OrthoDB" id="1449578at2"/>
<keyword evidence="1" id="KW-0472">Membrane</keyword>
<dbReference type="EMBL" id="CP067018">
    <property type="protein sequence ID" value="QQN56967.1"/>
    <property type="molecule type" value="Genomic_DNA"/>
</dbReference>
<dbReference type="GeneID" id="93131333"/>
<name>A0A7T7ZWB2_9FLAO</name>
<proteinExistence type="predicted"/>
<evidence type="ECO:0000313" key="3">
    <source>
        <dbReference type="Proteomes" id="UP000595426"/>
    </source>
</evidence>
<keyword evidence="3" id="KW-1185">Reference proteome</keyword>
<dbReference type="RefSeq" id="WP_034866608.1">
    <property type="nucleotide sequence ID" value="NZ_CBCSDR010000007.1"/>
</dbReference>
<protein>
    <submittedName>
        <fullName evidence="2">Uncharacterized protein</fullName>
    </submittedName>
</protein>
<evidence type="ECO:0000256" key="1">
    <source>
        <dbReference type="SAM" id="Phobius"/>
    </source>
</evidence>
<sequence>MLGILFLIFIYRYYANLAKRYAKVKWHYGLLGSIIFMAVQMTVGGLYGFYLAIAEPGGLEDESTVVGITPLNLIGWSIAGGAVWGVHKILEHKLISERQTQPSIDIDLIGKKETE</sequence>
<accession>A0A7T7ZWB2</accession>
<reference evidence="2 3" key="1">
    <citation type="submission" date="2020-12" db="EMBL/GenBank/DDBJ databases">
        <title>FDA dAtabase for Regulatory Grade micrObial Sequences (FDA-ARGOS): Supporting development and validation of Infectious Disease Dx tests.</title>
        <authorList>
            <person name="Kerrigan L."/>
            <person name="Long C."/>
            <person name="Tallon L."/>
            <person name="Sadzewicz L."/>
            <person name="Zhao X."/>
            <person name="Boylan J."/>
            <person name="Ott S."/>
            <person name="Bowen H."/>
            <person name="Vavikolanu K."/>
            <person name="Mehta A."/>
            <person name="Aluvathingal J."/>
            <person name="Nadendla S."/>
            <person name="Yan Y."/>
            <person name="Sichtig H."/>
        </authorList>
    </citation>
    <scope>NUCLEOTIDE SEQUENCE [LARGE SCALE GENOMIC DNA]</scope>
    <source>
        <strain evidence="2 3">FDAARGOS_1031</strain>
    </source>
</reference>
<dbReference type="KEGG" id="egm:AYC65_00365"/>
<organism evidence="2 3">
    <name type="scientific">Elizabethkingia bruuniana</name>
    <dbReference type="NCBI Taxonomy" id="1756149"/>
    <lineage>
        <taxon>Bacteria</taxon>
        <taxon>Pseudomonadati</taxon>
        <taxon>Bacteroidota</taxon>
        <taxon>Flavobacteriia</taxon>
        <taxon>Flavobacteriales</taxon>
        <taxon>Weeksellaceae</taxon>
        <taxon>Elizabethkingia</taxon>
    </lineage>
</organism>
<keyword evidence="1" id="KW-1133">Transmembrane helix</keyword>
<gene>
    <name evidence="2" type="ORF">I6H88_10860</name>
</gene>